<dbReference type="AlphaFoldDB" id="A0AAD7R9S5"/>
<dbReference type="EMBL" id="JAINUG010000413">
    <property type="protein sequence ID" value="KAJ8372147.1"/>
    <property type="molecule type" value="Genomic_DNA"/>
</dbReference>
<comment type="caution">
    <text evidence="2">The sequence shown here is derived from an EMBL/GenBank/DDBJ whole genome shotgun (WGS) entry which is preliminary data.</text>
</comment>
<dbReference type="Proteomes" id="UP001221898">
    <property type="component" value="Unassembled WGS sequence"/>
</dbReference>
<keyword evidence="3" id="KW-1185">Reference proteome</keyword>
<evidence type="ECO:0000256" key="1">
    <source>
        <dbReference type="SAM" id="MobiDB-lite"/>
    </source>
</evidence>
<proteinExistence type="predicted"/>
<gene>
    <name evidence="2" type="ORF">AAFF_G00294070</name>
</gene>
<feature type="compositionally biased region" description="Polar residues" evidence="1">
    <location>
        <begin position="1"/>
        <end position="12"/>
    </location>
</feature>
<accession>A0AAD7R9S5</accession>
<name>A0AAD7R9S5_9TELE</name>
<feature type="compositionally biased region" description="Basic and acidic residues" evidence="1">
    <location>
        <begin position="28"/>
        <end position="47"/>
    </location>
</feature>
<feature type="region of interest" description="Disordered" evidence="1">
    <location>
        <begin position="1"/>
        <end position="47"/>
    </location>
</feature>
<sequence length="166" mass="17851">MFLRVQTSQNNHGYGHIEAEAGPLTASPREKGVRRGDRFSEPPRVSEVRHTQVCGGGRRGEEVKRLSSGRATGGFLARRVGVGGGAVDWRPSVTLICPRLNWLSVLGEPSAAASSVPDHINYRVPLWPAGSHKRGRDSSGTIALALPAASARPLRRLQTPPSTFNN</sequence>
<reference evidence="2" key="1">
    <citation type="journal article" date="2023" name="Science">
        <title>Genome structures resolve the early diversification of teleost fishes.</title>
        <authorList>
            <person name="Parey E."/>
            <person name="Louis A."/>
            <person name="Montfort J."/>
            <person name="Bouchez O."/>
            <person name="Roques C."/>
            <person name="Iampietro C."/>
            <person name="Lluch J."/>
            <person name="Castinel A."/>
            <person name="Donnadieu C."/>
            <person name="Desvignes T."/>
            <person name="Floi Bucao C."/>
            <person name="Jouanno E."/>
            <person name="Wen M."/>
            <person name="Mejri S."/>
            <person name="Dirks R."/>
            <person name="Jansen H."/>
            <person name="Henkel C."/>
            <person name="Chen W.J."/>
            <person name="Zahm M."/>
            <person name="Cabau C."/>
            <person name="Klopp C."/>
            <person name="Thompson A.W."/>
            <person name="Robinson-Rechavi M."/>
            <person name="Braasch I."/>
            <person name="Lecointre G."/>
            <person name="Bobe J."/>
            <person name="Postlethwait J.H."/>
            <person name="Berthelot C."/>
            <person name="Roest Crollius H."/>
            <person name="Guiguen Y."/>
        </authorList>
    </citation>
    <scope>NUCLEOTIDE SEQUENCE</scope>
    <source>
        <strain evidence="2">NC1722</strain>
    </source>
</reference>
<evidence type="ECO:0000313" key="3">
    <source>
        <dbReference type="Proteomes" id="UP001221898"/>
    </source>
</evidence>
<organism evidence="2 3">
    <name type="scientific">Aldrovandia affinis</name>
    <dbReference type="NCBI Taxonomy" id="143900"/>
    <lineage>
        <taxon>Eukaryota</taxon>
        <taxon>Metazoa</taxon>
        <taxon>Chordata</taxon>
        <taxon>Craniata</taxon>
        <taxon>Vertebrata</taxon>
        <taxon>Euteleostomi</taxon>
        <taxon>Actinopterygii</taxon>
        <taxon>Neopterygii</taxon>
        <taxon>Teleostei</taxon>
        <taxon>Notacanthiformes</taxon>
        <taxon>Halosauridae</taxon>
        <taxon>Aldrovandia</taxon>
    </lineage>
</organism>
<protein>
    <submittedName>
        <fullName evidence="2">Uncharacterized protein</fullName>
    </submittedName>
</protein>
<evidence type="ECO:0000313" key="2">
    <source>
        <dbReference type="EMBL" id="KAJ8372147.1"/>
    </source>
</evidence>